<reference evidence="4 5" key="1">
    <citation type="journal article" date="2018" name="Nat. Ecol. Evol.">
        <title>Pezizomycetes genomes reveal the molecular basis of ectomycorrhizal truffle lifestyle.</title>
        <authorList>
            <person name="Murat C."/>
            <person name="Payen T."/>
            <person name="Noel B."/>
            <person name="Kuo A."/>
            <person name="Morin E."/>
            <person name="Chen J."/>
            <person name="Kohler A."/>
            <person name="Krizsan K."/>
            <person name="Balestrini R."/>
            <person name="Da Silva C."/>
            <person name="Montanini B."/>
            <person name="Hainaut M."/>
            <person name="Levati E."/>
            <person name="Barry K.W."/>
            <person name="Belfiori B."/>
            <person name="Cichocki N."/>
            <person name="Clum A."/>
            <person name="Dockter R.B."/>
            <person name="Fauchery L."/>
            <person name="Guy J."/>
            <person name="Iotti M."/>
            <person name="Le Tacon F."/>
            <person name="Lindquist E.A."/>
            <person name="Lipzen A."/>
            <person name="Malagnac F."/>
            <person name="Mello A."/>
            <person name="Molinier V."/>
            <person name="Miyauchi S."/>
            <person name="Poulain J."/>
            <person name="Riccioni C."/>
            <person name="Rubini A."/>
            <person name="Sitrit Y."/>
            <person name="Splivallo R."/>
            <person name="Traeger S."/>
            <person name="Wang M."/>
            <person name="Zifcakova L."/>
            <person name="Wipf D."/>
            <person name="Zambonelli A."/>
            <person name="Paolocci F."/>
            <person name="Nowrousian M."/>
            <person name="Ottonello S."/>
            <person name="Baldrian P."/>
            <person name="Spatafora J.W."/>
            <person name="Henrissat B."/>
            <person name="Nagy L.G."/>
            <person name="Aury J.M."/>
            <person name="Wincker P."/>
            <person name="Grigoriev I.V."/>
            <person name="Bonfante P."/>
            <person name="Martin F.M."/>
        </authorList>
    </citation>
    <scope>NUCLEOTIDE SEQUENCE [LARGE SCALE GENOMIC DNA]</scope>
    <source>
        <strain evidence="4 5">120613-1</strain>
    </source>
</reference>
<dbReference type="Gene3D" id="1.25.40.20">
    <property type="entry name" value="Ankyrin repeat-containing domain"/>
    <property type="match status" value="1"/>
</dbReference>
<name>A0A3N4JK96_9PEZI</name>
<evidence type="ECO:0000313" key="4">
    <source>
        <dbReference type="EMBL" id="RPA98679.1"/>
    </source>
</evidence>
<dbReference type="PANTHER" id="PTHR24201:SF16">
    <property type="entry name" value="ANKYRIN-1-LIKE-RELATED"/>
    <property type="match status" value="1"/>
</dbReference>
<dbReference type="Pfam" id="PF12796">
    <property type="entry name" value="Ank_2"/>
    <property type="match status" value="1"/>
</dbReference>
<dbReference type="PANTHER" id="PTHR24201">
    <property type="entry name" value="ANK_REP_REGION DOMAIN-CONTAINING PROTEIN"/>
    <property type="match status" value="1"/>
</dbReference>
<sequence length="104" mass="11217">MNDDLEIVSILTSSMANLEAEDTFMRRPIHLAAQNGSETIVHALIQCGAIPHSVDSEGNLPLHLASAHGHHKAVKKLIEKIPSESLSSVVNTRNALQLTPLHLA</sequence>
<evidence type="ECO:0000256" key="3">
    <source>
        <dbReference type="PROSITE-ProRule" id="PRU00023"/>
    </source>
</evidence>
<dbReference type="Proteomes" id="UP000276215">
    <property type="component" value="Unassembled WGS sequence"/>
</dbReference>
<evidence type="ECO:0000256" key="2">
    <source>
        <dbReference type="ARBA" id="ARBA00023043"/>
    </source>
</evidence>
<feature type="non-terminal residue" evidence="4">
    <location>
        <position position="104"/>
    </location>
</feature>
<feature type="repeat" description="ANK" evidence="3">
    <location>
        <begin position="57"/>
        <end position="80"/>
    </location>
</feature>
<keyword evidence="1" id="KW-0677">Repeat</keyword>
<evidence type="ECO:0000256" key="1">
    <source>
        <dbReference type="ARBA" id="ARBA00022737"/>
    </source>
</evidence>
<evidence type="ECO:0000313" key="5">
    <source>
        <dbReference type="Proteomes" id="UP000276215"/>
    </source>
</evidence>
<dbReference type="SUPFAM" id="SSF48403">
    <property type="entry name" value="Ankyrin repeat"/>
    <property type="match status" value="1"/>
</dbReference>
<keyword evidence="5" id="KW-1185">Reference proteome</keyword>
<protein>
    <submittedName>
        <fullName evidence="4">Ankyrin</fullName>
    </submittedName>
</protein>
<proteinExistence type="predicted"/>
<dbReference type="STRING" id="1336337.A0A3N4JK96"/>
<dbReference type="InterPro" id="IPR002110">
    <property type="entry name" value="Ankyrin_rpt"/>
</dbReference>
<gene>
    <name evidence="4" type="ORF">L873DRAFT_1651502</name>
</gene>
<dbReference type="InterPro" id="IPR050776">
    <property type="entry name" value="Ank_Repeat/CDKN_Inhibitor"/>
</dbReference>
<keyword evidence="2 3" id="KW-0040">ANK repeat</keyword>
<organism evidence="4 5">
    <name type="scientific">Choiromyces venosus 120613-1</name>
    <dbReference type="NCBI Taxonomy" id="1336337"/>
    <lineage>
        <taxon>Eukaryota</taxon>
        <taxon>Fungi</taxon>
        <taxon>Dikarya</taxon>
        <taxon>Ascomycota</taxon>
        <taxon>Pezizomycotina</taxon>
        <taxon>Pezizomycetes</taxon>
        <taxon>Pezizales</taxon>
        <taxon>Tuberaceae</taxon>
        <taxon>Choiromyces</taxon>
    </lineage>
</organism>
<feature type="repeat" description="ANK" evidence="3">
    <location>
        <begin position="24"/>
        <end position="56"/>
    </location>
</feature>
<dbReference type="GO" id="GO:0005634">
    <property type="term" value="C:nucleus"/>
    <property type="evidence" value="ECO:0007669"/>
    <property type="project" value="TreeGrafter"/>
</dbReference>
<dbReference type="EMBL" id="ML120393">
    <property type="protein sequence ID" value="RPA98679.1"/>
    <property type="molecule type" value="Genomic_DNA"/>
</dbReference>
<accession>A0A3N4JK96</accession>
<dbReference type="PROSITE" id="PS50297">
    <property type="entry name" value="ANK_REP_REGION"/>
    <property type="match status" value="1"/>
</dbReference>
<dbReference type="OrthoDB" id="20872at2759"/>
<dbReference type="AlphaFoldDB" id="A0A3N4JK96"/>
<dbReference type="InterPro" id="IPR036770">
    <property type="entry name" value="Ankyrin_rpt-contain_sf"/>
</dbReference>
<dbReference type="PROSITE" id="PS50088">
    <property type="entry name" value="ANK_REPEAT"/>
    <property type="match status" value="2"/>
</dbReference>
<dbReference type="SMART" id="SM00248">
    <property type="entry name" value="ANK"/>
    <property type="match status" value="2"/>
</dbReference>